<dbReference type="PANTHER" id="PTHR43401">
    <property type="entry name" value="L-THREONINE 3-DEHYDROGENASE"/>
    <property type="match status" value="1"/>
</dbReference>
<dbReference type="InterPro" id="IPR036291">
    <property type="entry name" value="NAD(P)-bd_dom_sf"/>
</dbReference>
<dbReference type="PROSITE" id="PS00059">
    <property type="entry name" value="ADH_ZINC"/>
    <property type="match status" value="1"/>
</dbReference>
<dbReference type="GO" id="GO:0016491">
    <property type="term" value="F:oxidoreductase activity"/>
    <property type="evidence" value="ECO:0007669"/>
    <property type="project" value="UniProtKB-KW"/>
</dbReference>
<evidence type="ECO:0000259" key="5">
    <source>
        <dbReference type="Pfam" id="PF00107"/>
    </source>
</evidence>
<comment type="caution">
    <text evidence="7">The sequence shown here is derived from an EMBL/GenBank/DDBJ whole genome shotgun (WGS) entry which is preliminary data.</text>
</comment>
<keyword evidence="3" id="KW-0560">Oxidoreductase</keyword>
<feature type="domain" description="Alcohol dehydrogenase-like N-terminal" evidence="6">
    <location>
        <begin position="25"/>
        <end position="126"/>
    </location>
</feature>
<gene>
    <name evidence="7" type="ORF">H9735_04670</name>
</gene>
<accession>A0A9D2B9M7</accession>
<evidence type="ECO:0000256" key="1">
    <source>
        <dbReference type="ARBA" id="ARBA00022723"/>
    </source>
</evidence>
<dbReference type="PANTHER" id="PTHR43401:SF2">
    <property type="entry name" value="L-THREONINE 3-DEHYDROGENASE"/>
    <property type="match status" value="1"/>
</dbReference>
<dbReference type="EMBL" id="DXEM01000014">
    <property type="protein sequence ID" value="HIX67407.1"/>
    <property type="molecule type" value="Genomic_DNA"/>
</dbReference>
<dbReference type="Pfam" id="PF00107">
    <property type="entry name" value="ADH_zinc_N"/>
    <property type="match status" value="1"/>
</dbReference>
<evidence type="ECO:0000313" key="8">
    <source>
        <dbReference type="Proteomes" id="UP000886721"/>
    </source>
</evidence>
<dbReference type="InterPro" id="IPR013149">
    <property type="entry name" value="ADH-like_C"/>
</dbReference>
<dbReference type="Pfam" id="PF08240">
    <property type="entry name" value="ADH_N"/>
    <property type="match status" value="1"/>
</dbReference>
<reference evidence="7" key="2">
    <citation type="submission" date="2021-04" db="EMBL/GenBank/DDBJ databases">
        <authorList>
            <person name="Gilroy R."/>
        </authorList>
    </citation>
    <scope>NUCLEOTIDE SEQUENCE</scope>
    <source>
        <strain evidence="7">CHK191-13928</strain>
    </source>
</reference>
<dbReference type="InterPro" id="IPR013154">
    <property type="entry name" value="ADH-like_N"/>
</dbReference>
<comment type="cofactor">
    <cofactor evidence="4">
        <name>Zn(2+)</name>
        <dbReference type="ChEBI" id="CHEBI:29105"/>
    </cofactor>
</comment>
<dbReference type="Proteomes" id="UP000886721">
    <property type="component" value="Unassembled WGS sequence"/>
</dbReference>
<comment type="similarity">
    <text evidence="4">Belongs to the zinc-containing alcohol dehydrogenase family.</text>
</comment>
<dbReference type="GO" id="GO:0008270">
    <property type="term" value="F:zinc ion binding"/>
    <property type="evidence" value="ECO:0007669"/>
    <property type="project" value="InterPro"/>
</dbReference>
<name>A0A9D2B9M7_9FIRM</name>
<dbReference type="Gene3D" id="3.40.50.720">
    <property type="entry name" value="NAD(P)-binding Rossmann-like Domain"/>
    <property type="match status" value="1"/>
</dbReference>
<dbReference type="InterPro" id="IPR002328">
    <property type="entry name" value="ADH_Zn_CS"/>
</dbReference>
<dbReference type="InterPro" id="IPR011032">
    <property type="entry name" value="GroES-like_sf"/>
</dbReference>
<feature type="domain" description="Alcohol dehydrogenase-like C-terminal" evidence="5">
    <location>
        <begin position="172"/>
        <end position="304"/>
    </location>
</feature>
<dbReference type="AlphaFoldDB" id="A0A9D2B9M7"/>
<evidence type="ECO:0000313" key="7">
    <source>
        <dbReference type="EMBL" id="HIX67407.1"/>
    </source>
</evidence>
<keyword evidence="1 4" id="KW-0479">Metal-binding</keyword>
<dbReference type="SUPFAM" id="SSF50129">
    <property type="entry name" value="GroES-like"/>
    <property type="match status" value="1"/>
</dbReference>
<keyword evidence="2 4" id="KW-0862">Zinc</keyword>
<evidence type="ECO:0000256" key="3">
    <source>
        <dbReference type="ARBA" id="ARBA00023002"/>
    </source>
</evidence>
<organism evidence="7 8">
    <name type="scientific">Candidatus Anaerostipes excrementavium</name>
    <dbReference type="NCBI Taxonomy" id="2838463"/>
    <lineage>
        <taxon>Bacteria</taxon>
        <taxon>Bacillati</taxon>
        <taxon>Bacillota</taxon>
        <taxon>Clostridia</taxon>
        <taxon>Lachnospirales</taxon>
        <taxon>Lachnospiraceae</taxon>
        <taxon>Anaerostipes</taxon>
    </lineage>
</organism>
<dbReference type="Gene3D" id="3.90.180.10">
    <property type="entry name" value="Medium-chain alcohol dehydrogenases, catalytic domain"/>
    <property type="match status" value="1"/>
</dbReference>
<dbReference type="SUPFAM" id="SSF51735">
    <property type="entry name" value="NAD(P)-binding Rossmann-fold domains"/>
    <property type="match status" value="1"/>
</dbReference>
<evidence type="ECO:0000256" key="2">
    <source>
        <dbReference type="ARBA" id="ARBA00022833"/>
    </source>
</evidence>
<evidence type="ECO:0000259" key="6">
    <source>
        <dbReference type="Pfam" id="PF08240"/>
    </source>
</evidence>
<protein>
    <submittedName>
        <fullName evidence="7">Galactitol-1-phosphate 5-dehydrogenase</fullName>
    </submittedName>
</protein>
<proteinExistence type="inferred from homology"/>
<dbReference type="CDD" id="cd08236">
    <property type="entry name" value="sugar_DH"/>
    <property type="match status" value="1"/>
</dbReference>
<evidence type="ECO:0000256" key="4">
    <source>
        <dbReference type="RuleBase" id="RU361277"/>
    </source>
</evidence>
<reference evidence="7" key="1">
    <citation type="journal article" date="2021" name="PeerJ">
        <title>Extensive microbial diversity within the chicken gut microbiome revealed by metagenomics and culture.</title>
        <authorList>
            <person name="Gilroy R."/>
            <person name="Ravi A."/>
            <person name="Getino M."/>
            <person name="Pursley I."/>
            <person name="Horton D.L."/>
            <person name="Alikhan N.F."/>
            <person name="Baker D."/>
            <person name="Gharbi K."/>
            <person name="Hall N."/>
            <person name="Watson M."/>
            <person name="Adriaenssens E.M."/>
            <person name="Foster-Nyarko E."/>
            <person name="Jarju S."/>
            <person name="Secka A."/>
            <person name="Antonio M."/>
            <person name="Oren A."/>
            <person name="Chaudhuri R.R."/>
            <person name="La Ragione R."/>
            <person name="Hildebrand F."/>
            <person name="Pallen M.J."/>
        </authorList>
    </citation>
    <scope>NUCLEOTIDE SEQUENCE</scope>
    <source>
        <strain evidence="7">CHK191-13928</strain>
    </source>
</reference>
<dbReference type="InterPro" id="IPR050129">
    <property type="entry name" value="Zn_alcohol_dh"/>
</dbReference>
<sequence length="350" mass="39059">MKAMRLHGIHDFRLEEVEKPVPKGKEILLKVSACGICGSDIPRVYHLGTKVYPVTLGHEFAGEIVAVGEEADPDLIGKTGAVYPVVPCGECDSCRIGQYAQCSHYHNLGSRTDGGFAEYCLLPSQWHFIPSKNSQTSMEELAMAEPATVALHAIRKGEIKGGDTAVIFGAGPIGILTARWCQLFGIQAILVDIDQQKVDYARERGFVTIHSLIDDCEEEIRKLTNGKMADAVIEGTGTSSALNHAIACCHPDGIIVLLGNPQYDTTIELDMHSMILRKELRLVGVWNNYYNTLPFNEWEYTVKMLDERKLQTADLITHRSDLNHLKKLFDDIYYKKVTICKAMYSREIEE</sequence>